<reference evidence="2 3" key="1">
    <citation type="submission" date="2017-12" db="EMBL/GenBank/DDBJ databases">
        <authorList>
            <person name="Pombert J.-F."/>
            <person name="Haag K.L."/>
            <person name="Ebert D."/>
        </authorList>
    </citation>
    <scope>NUCLEOTIDE SEQUENCE [LARGE SCALE GENOMIC DNA]</scope>
    <source>
        <strain evidence="2">IL-BN-2</strain>
    </source>
</reference>
<comment type="caution">
    <text evidence="2">The sequence shown here is derived from an EMBL/GenBank/DDBJ whole genome shotgun (WGS) entry which is preliminary data.</text>
</comment>
<sequence length="140" mass="16467">MSDILWDKVTTVFGFNLNINIKTGIIVPILHMIIHLYISLNYNNCNVIRNKCSFDIFLAHRAFIYFLVLIEGIFGKNFSIFDNKNFLHKFMSLVPVILINFIYLIRKKSLIQSLMLCTHYSVFLFLFEIKNTTMLNNYIG</sequence>
<feature type="transmembrane region" description="Helical" evidence="1">
    <location>
        <begin position="86"/>
        <end position="105"/>
    </location>
</feature>
<accession>A0A4Q9LPB4</accession>
<evidence type="ECO:0000256" key="1">
    <source>
        <dbReference type="SAM" id="Phobius"/>
    </source>
</evidence>
<feature type="transmembrane region" description="Helical" evidence="1">
    <location>
        <begin position="52"/>
        <end position="74"/>
    </location>
</feature>
<dbReference type="VEuPathDB" id="MicrosporidiaDB:CWI39_0079p0020"/>
<protein>
    <submittedName>
        <fullName evidence="2">Uncharacterized protein</fullName>
    </submittedName>
</protein>
<evidence type="ECO:0000313" key="3">
    <source>
        <dbReference type="Proteomes" id="UP000293045"/>
    </source>
</evidence>
<proteinExistence type="predicted"/>
<dbReference type="AlphaFoldDB" id="A0A4Q9LPB4"/>
<gene>
    <name evidence="2" type="ORF">CWI39_0079p0020</name>
</gene>
<dbReference type="EMBL" id="PIXR01000079">
    <property type="protein sequence ID" value="TBU09365.1"/>
    <property type="molecule type" value="Genomic_DNA"/>
</dbReference>
<keyword evidence="1" id="KW-0812">Transmembrane</keyword>
<name>A0A4Q9LPB4_9MICR</name>
<keyword evidence="1" id="KW-1133">Transmembrane helix</keyword>
<feature type="transmembrane region" description="Helical" evidence="1">
    <location>
        <begin position="20"/>
        <end position="40"/>
    </location>
</feature>
<dbReference type="Proteomes" id="UP000293045">
    <property type="component" value="Unassembled WGS sequence"/>
</dbReference>
<organism evidence="2 3">
    <name type="scientific">Hamiltosporidium magnivora</name>
    <dbReference type="NCBI Taxonomy" id="148818"/>
    <lineage>
        <taxon>Eukaryota</taxon>
        <taxon>Fungi</taxon>
        <taxon>Fungi incertae sedis</taxon>
        <taxon>Microsporidia</taxon>
        <taxon>Dubosqiidae</taxon>
        <taxon>Hamiltosporidium</taxon>
    </lineage>
</organism>
<keyword evidence="1" id="KW-0472">Membrane</keyword>
<evidence type="ECO:0000313" key="2">
    <source>
        <dbReference type="EMBL" id="TBU09365.1"/>
    </source>
</evidence>